<organism evidence="1">
    <name type="scientific">Mucor ambiguus</name>
    <dbReference type="NCBI Taxonomy" id="91626"/>
    <lineage>
        <taxon>Eukaryota</taxon>
        <taxon>Fungi</taxon>
        <taxon>Fungi incertae sedis</taxon>
        <taxon>Mucoromycota</taxon>
        <taxon>Mucoromycotina</taxon>
        <taxon>Mucoromycetes</taxon>
        <taxon>Mucorales</taxon>
        <taxon>Mucorineae</taxon>
        <taxon>Mucoraceae</taxon>
        <taxon>Mucor</taxon>
    </lineage>
</organism>
<dbReference type="SUPFAM" id="SSF55144">
    <property type="entry name" value="LigT-like"/>
    <property type="match status" value="1"/>
</dbReference>
<dbReference type="OrthoDB" id="2110229at2759"/>
<keyword evidence="2" id="KW-1185">Reference proteome</keyword>
<sequence length="211" mass="24481">MNTDTCIDLIVYLEPSAEFKQQVEHFLDSCKAKYGPTTANKYGCHITMTGFFNVSTEDDQMRVKQLLDASLQDIHEASTPQIERKSLLVRDRTTQRPIHLLLPLSVPADFHVAMENLSRKCASIATLRLKKINHISLAYWDEPEATQEQQEHWRLAITEQGLFENIQHDADEYFGDVNDSLYWDVVLYQRVQKGNLVGESHVFRELSRWRV</sequence>
<dbReference type="InterPro" id="IPR009097">
    <property type="entry name" value="Cyclic_Pdiesterase"/>
</dbReference>
<dbReference type="AlphaFoldDB" id="A0A0C9MAU2"/>
<proteinExistence type="predicted"/>
<evidence type="ECO:0000313" key="1">
    <source>
        <dbReference type="EMBL" id="GAN07666.1"/>
    </source>
</evidence>
<name>A0A0C9MAU2_9FUNG</name>
<evidence type="ECO:0000313" key="2">
    <source>
        <dbReference type="Proteomes" id="UP000053815"/>
    </source>
</evidence>
<dbReference type="EMBL" id="DF836460">
    <property type="protein sequence ID" value="GAN07666.1"/>
    <property type="molecule type" value="Genomic_DNA"/>
</dbReference>
<accession>A0A0C9MAU2</accession>
<reference evidence="1" key="1">
    <citation type="submission" date="2014-09" db="EMBL/GenBank/DDBJ databases">
        <title>Draft genome sequence of an oleaginous Mucoromycotina fungus Mucor ambiguus NBRC6742.</title>
        <authorList>
            <person name="Takeda I."/>
            <person name="Yamane N."/>
            <person name="Morita T."/>
            <person name="Tamano K."/>
            <person name="Machida M."/>
            <person name="Baker S."/>
            <person name="Koike H."/>
        </authorList>
    </citation>
    <scope>NUCLEOTIDE SEQUENCE</scope>
    <source>
        <strain evidence="1">NBRC 6742</strain>
    </source>
</reference>
<dbReference type="Gene3D" id="3.90.1140.10">
    <property type="entry name" value="Cyclic phosphodiesterase"/>
    <property type="match status" value="1"/>
</dbReference>
<dbReference type="Proteomes" id="UP000053815">
    <property type="component" value="Unassembled WGS sequence"/>
</dbReference>
<gene>
    <name evidence="1" type="ORF">MAM1_0171c07168</name>
</gene>
<protein>
    <submittedName>
        <fullName evidence="1">Uncharacterized protein</fullName>
    </submittedName>
</protein>